<feature type="transmembrane region" description="Helical" evidence="6">
    <location>
        <begin position="118"/>
        <end position="136"/>
    </location>
</feature>
<evidence type="ECO:0000256" key="1">
    <source>
        <dbReference type="ARBA" id="ARBA00004651"/>
    </source>
</evidence>
<feature type="transmembrane region" description="Helical" evidence="6">
    <location>
        <begin position="235"/>
        <end position="257"/>
    </location>
</feature>
<sequence>MSQLAAVHAWQHWSFTAFAIGFFLWILYELFTGPYRRLLGAQNAAPPSSAQQIYMALGMIAYFFAFASPLDYISDNYLFSAHMIQHMVEVSIMVPLLLKGLPNFLWTWAFQWTPFERAFRAMVNPFTALIVFLMIFDNFHWPVIYDLTLTNETFHVFEHVLFFFAASFLWWPVLSTHPDFPRITPGFRLVYLFFAFDVMMPASILILMWNHPLYIPYAEQPVRLWGLSPVSDQRLGAVIMIVIGFVSNVIAAFPAFARFDMSQWYD</sequence>
<feature type="transmembrane region" description="Helical" evidence="6">
    <location>
        <begin position="186"/>
        <end position="209"/>
    </location>
</feature>
<evidence type="ECO:0000256" key="5">
    <source>
        <dbReference type="ARBA" id="ARBA00023136"/>
    </source>
</evidence>
<evidence type="ECO:0000313" key="8">
    <source>
        <dbReference type="Proteomes" id="UP000533476"/>
    </source>
</evidence>
<keyword evidence="2" id="KW-1003">Cell membrane</keyword>
<dbReference type="GO" id="GO:0005886">
    <property type="term" value="C:plasma membrane"/>
    <property type="evidence" value="ECO:0007669"/>
    <property type="project" value="UniProtKB-SubCell"/>
</dbReference>
<proteinExistence type="predicted"/>
<dbReference type="Proteomes" id="UP000533476">
    <property type="component" value="Unassembled WGS sequence"/>
</dbReference>
<dbReference type="InterPro" id="IPR019108">
    <property type="entry name" value="Caa3_assmbl_CtaG-rel"/>
</dbReference>
<evidence type="ECO:0000256" key="3">
    <source>
        <dbReference type="ARBA" id="ARBA00022692"/>
    </source>
</evidence>
<dbReference type="RefSeq" id="WP_169100095.1">
    <property type="nucleotide sequence ID" value="NZ_JABBVZ010000040.1"/>
</dbReference>
<keyword evidence="5 6" id="KW-0472">Membrane</keyword>
<comment type="caution">
    <text evidence="7">The sequence shown here is derived from an EMBL/GenBank/DDBJ whole genome shotgun (WGS) entry which is preliminary data.</text>
</comment>
<evidence type="ECO:0000313" key="7">
    <source>
        <dbReference type="EMBL" id="NMP23120.1"/>
    </source>
</evidence>
<keyword evidence="4 6" id="KW-1133">Transmembrane helix</keyword>
<feature type="transmembrane region" description="Helical" evidence="6">
    <location>
        <begin position="52"/>
        <end position="70"/>
    </location>
</feature>
<protein>
    <submittedName>
        <fullName evidence="7">Cytochrome c oxidase assembly protein</fullName>
    </submittedName>
</protein>
<feature type="transmembrane region" description="Helical" evidence="6">
    <location>
        <begin position="156"/>
        <end position="174"/>
    </location>
</feature>
<comment type="subcellular location">
    <subcellularLocation>
        <location evidence="1">Cell membrane</location>
        <topology evidence="1">Multi-pass membrane protein</topology>
    </subcellularLocation>
</comment>
<feature type="transmembrane region" description="Helical" evidence="6">
    <location>
        <begin position="12"/>
        <end position="31"/>
    </location>
</feature>
<accession>A0A7Y0Q378</accession>
<evidence type="ECO:0000256" key="2">
    <source>
        <dbReference type="ARBA" id="ARBA00022475"/>
    </source>
</evidence>
<dbReference type="EMBL" id="JABBVZ010000040">
    <property type="protein sequence ID" value="NMP23120.1"/>
    <property type="molecule type" value="Genomic_DNA"/>
</dbReference>
<dbReference type="Pfam" id="PF09678">
    <property type="entry name" value="Caa3_CtaG"/>
    <property type="match status" value="1"/>
</dbReference>
<dbReference type="AlphaFoldDB" id="A0A7Y0Q378"/>
<reference evidence="7 8" key="1">
    <citation type="submission" date="2020-04" db="EMBL/GenBank/DDBJ databases">
        <authorList>
            <person name="Zhang R."/>
            <person name="Schippers A."/>
        </authorList>
    </citation>
    <scope>NUCLEOTIDE SEQUENCE [LARGE SCALE GENOMIC DNA]</scope>
    <source>
        <strain evidence="7 8">DSM 109850</strain>
    </source>
</reference>
<evidence type="ECO:0000256" key="6">
    <source>
        <dbReference type="SAM" id="Phobius"/>
    </source>
</evidence>
<keyword evidence="8" id="KW-1185">Reference proteome</keyword>
<organism evidence="7 8">
    <name type="scientific">Sulfobacillus harzensis</name>
    <dbReference type="NCBI Taxonomy" id="2729629"/>
    <lineage>
        <taxon>Bacteria</taxon>
        <taxon>Bacillati</taxon>
        <taxon>Bacillota</taxon>
        <taxon>Clostridia</taxon>
        <taxon>Eubacteriales</taxon>
        <taxon>Clostridiales Family XVII. Incertae Sedis</taxon>
        <taxon>Sulfobacillus</taxon>
    </lineage>
</organism>
<gene>
    <name evidence="7" type="ORF">HIJ39_12295</name>
</gene>
<evidence type="ECO:0000256" key="4">
    <source>
        <dbReference type="ARBA" id="ARBA00022989"/>
    </source>
</evidence>
<name>A0A7Y0Q378_9FIRM</name>
<keyword evidence="3 6" id="KW-0812">Transmembrane</keyword>